<dbReference type="InterPro" id="IPR016169">
    <property type="entry name" value="FAD-bd_PCMH_sub2"/>
</dbReference>
<protein>
    <submittedName>
        <fullName evidence="6">FAD-binding protein</fullName>
    </submittedName>
</protein>
<dbReference type="PANTHER" id="PTHR42934:SF1">
    <property type="entry name" value="GLYCOLATE OXIDASE SUBUNIT GLCD"/>
    <property type="match status" value="1"/>
</dbReference>
<dbReference type="SUPFAM" id="SSF56176">
    <property type="entry name" value="FAD-binding/transporter-associated domain-like"/>
    <property type="match status" value="1"/>
</dbReference>
<name>A0A455SLZ6_9CHLR</name>
<organism evidence="6">
    <name type="scientific">Thermosporothrix sp. COM3</name>
    <dbReference type="NCBI Taxonomy" id="2490863"/>
    <lineage>
        <taxon>Bacteria</taxon>
        <taxon>Bacillati</taxon>
        <taxon>Chloroflexota</taxon>
        <taxon>Ktedonobacteria</taxon>
        <taxon>Ktedonobacterales</taxon>
        <taxon>Thermosporotrichaceae</taxon>
        <taxon>Thermosporothrix</taxon>
    </lineage>
</organism>
<dbReference type="InterPro" id="IPR036318">
    <property type="entry name" value="FAD-bd_PCMH-like_sf"/>
</dbReference>
<dbReference type="InterPro" id="IPR006094">
    <property type="entry name" value="Oxid_FAD_bind_N"/>
</dbReference>
<gene>
    <name evidence="6" type="ORF">KTC_30520</name>
</gene>
<keyword evidence="2" id="KW-0285">Flavoprotein</keyword>
<feature type="domain" description="FAD-binding PCMH-type" evidence="5">
    <location>
        <begin position="53"/>
        <end position="231"/>
    </location>
</feature>
<evidence type="ECO:0000259" key="5">
    <source>
        <dbReference type="PROSITE" id="PS51387"/>
    </source>
</evidence>
<dbReference type="Gene3D" id="3.30.465.10">
    <property type="match status" value="1"/>
</dbReference>
<dbReference type="InterPro" id="IPR016164">
    <property type="entry name" value="FAD-linked_Oxase-like_C"/>
</dbReference>
<keyword evidence="4" id="KW-0560">Oxidoreductase</keyword>
<evidence type="ECO:0000256" key="4">
    <source>
        <dbReference type="ARBA" id="ARBA00023002"/>
    </source>
</evidence>
<dbReference type="InterPro" id="IPR016167">
    <property type="entry name" value="FAD-bd_PCMH_sub1"/>
</dbReference>
<dbReference type="AlphaFoldDB" id="A0A455SLZ6"/>
<evidence type="ECO:0000256" key="1">
    <source>
        <dbReference type="ARBA" id="ARBA00001974"/>
    </source>
</evidence>
<evidence type="ECO:0000313" key="6">
    <source>
        <dbReference type="EMBL" id="BBH88301.1"/>
    </source>
</evidence>
<dbReference type="Gene3D" id="3.30.70.2190">
    <property type="match status" value="1"/>
</dbReference>
<dbReference type="SUPFAM" id="SSF55103">
    <property type="entry name" value="FAD-linked oxidases, C-terminal domain"/>
    <property type="match status" value="1"/>
</dbReference>
<comment type="cofactor">
    <cofactor evidence="1">
        <name>FAD</name>
        <dbReference type="ChEBI" id="CHEBI:57692"/>
    </cofactor>
</comment>
<dbReference type="InterPro" id="IPR004113">
    <property type="entry name" value="FAD-bd_oxidored_4_C"/>
</dbReference>
<keyword evidence="3" id="KW-0274">FAD</keyword>
<dbReference type="PROSITE" id="PS51387">
    <property type="entry name" value="FAD_PCMH"/>
    <property type="match status" value="1"/>
</dbReference>
<dbReference type="Gene3D" id="1.10.45.10">
    <property type="entry name" value="Vanillyl-alcohol Oxidase, Chain A, domain 4"/>
    <property type="match status" value="1"/>
</dbReference>
<dbReference type="Gene3D" id="3.30.43.10">
    <property type="entry name" value="Uridine Diphospho-n-acetylenolpyruvylglucosamine Reductase, domain 2"/>
    <property type="match status" value="1"/>
</dbReference>
<dbReference type="EMBL" id="AP019376">
    <property type="protein sequence ID" value="BBH88301.1"/>
    <property type="molecule type" value="Genomic_DNA"/>
</dbReference>
<dbReference type="GO" id="GO:0016491">
    <property type="term" value="F:oxidoreductase activity"/>
    <property type="evidence" value="ECO:0007669"/>
    <property type="project" value="UniProtKB-KW"/>
</dbReference>
<dbReference type="InterPro" id="IPR016166">
    <property type="entry name" value="FAD-bd_PCMH"/>
</dbReference>
<evidence type="ECO:0000256" key="2">
    <source>
        <dbReference type="ARBA" id="ARBA00022630"/>
    </source>
</evidence>
<sequence>MSIIEKTAVTTDRRLSTAQKGSVVQELRGLLGARNVLSTPYDLTLYEYDASIERGKPDIVVLPSSTEEVAAIVRLAARYQIPVVPRGAGTGLSGGAVPIQGGIVISFARMNRILEIDIPNLRAVVQPGLVNLHLSNALLPQGFYYVPDPSSQRSCTLGGNVGENAGGPHTLLYGVTTNHVTGLEIVTAEGEVIEVGGTTCDTPGYDLTGLLIGSEGTLCIVTKIIVRIVPVPESVKTMIAVFNTMDDASNTVSEIIASGVIPAALEMMDHMILQAVEADTHAGYPMDAAAVLLIEAEGLKESVTEQVEQIVAISKKHHARLIRIAANETERQLLWAGRKNAFGAVGRISPEFYVQDGVVPRTKLPYVLRRIQEICDRYDLKVGNVFHAGDGNLHPLILFDSQKPGEVERVRQAGHEILAVCAEVGGSITGEHGVGLEKQAEMALIFSDVDLHVMQQVRAAWNPNELFNPGKLFPLPGRCADIRHLSSCDSKQTSRKG</sequence>
<reference evidence="6" key="1">
    <citation type="submission" date="2018-12" db="EMBL/GenBank/DDBJ databases">
        <title>Novel natural products biosynthetic potential of the class Ktedonobacteria.</title>
        <authorList>
            <person name="Zheng Y."/>
            <person name="Saitou A."/>
            <person name="Wang C.M."/>
            <person name="Toyoda A."/>
            <person name="Minakuchi Y."/>
            <person name="Sekiguchi Y."/>
            <person name="Ueda K."/>
            <person name="Takano H."/>
            <person name="Sakai Y."/>
            <person name="Yokota A."/>
            <person name="Yabe S."/>
        </authorList>
    </citation>
    <scope>NUCLEOTIDE SEQUENCE</scope>
    <source>
        <strain evidence="6">COM3</strain>
    </source>
</reference>
<dbReference type="GO" id="GO:0071949">
    <property type="term" value="F:FAD binding"/>
    <property type="evidence" value="ECO:0007669"/>
    <property type="project" value="InterPro"/>
</dbReference>
<dbReference type="InterPro" id="IPR051914">
    <property type="entry name" value="FAD-linked_OxidoTrans_Type4"/>
</dbReference>
<evidence type="ECO:0000256" key="3">
    <source>
        <dbReference type="ARBA" id="ARBA00022827"/>
    </source>
</evidence>
<dbReference type="PANTHER" id="PTHR42934">
    <property type="entry name" value="GLYCOLATE OXIDASE SUBUNIT GLCD"/>
    <property type="match status" value="1"/>
</dbReference>
<dbReference type="Pfam" id="PF02913">
    <property type="entry name" value="FAD-oxidase_C"/>
    <property type="match status" value="1"/>
</dbReference>
<dbReference type="Pfam" id="PF01565">
    <property type="entry name" value="FAD_binding_4"/>
    <property type="match status" value="1"/>
</dbReference>
<dbReference type="InterPro" id="IPR016171">
    <property type="entry name" value="Vanillyl_alc_oxidase_C-sub2"/>
</dbReference>
<accession>A0A455SLZ6</accession>
<proteinExistence type="predicted"/>
<dbReference type="Gene3D" id="3.30.70.2740">
    <property type="match status" value="1"/>
</dbReference>